<evidence type="ECO:0000313" key="1">
    <source>
        <dbReference type="EMBL" id="GBM88004.1"/>
    </source>
</evidence>
<dbReference type="EMBL" id="BGPR01003426">
    <property type="protein sequence ID" value="GBM88004.1"/>
    <property type="molecule type" value="Genomic_DNA"/>
</dbReference>
<comment type="caution">
    <text evidence="1">The sequence shown here is derived from an EMBL/GenBank/DDBJ whole genome shotgun (WGS) entry which is preliminary data.</text>
</comment>
<sequence length="103" mass="11654">MHSSCSKSAPSLAPSDNVQSGIKYSLCCSRRLEANKASSLLIGFSSWSPFLPMRELCHCTSRSKLNNLYLFAILVGPCSRWLVGVMRLHQTFVLWFTMFVEYL</sequence>
<protein>
    <submittedName>
        <fullName evidence="1">Uncharacterized protein</fullName>
    </submittedName>
</protein>
<proteinExistence type="predicted"/>
<evidence type="ECO:0000313" key="2">
    <source>
        <dbReference type="Proteomes" id="UP000499080"/>
    </source>
</evidence>
<name>A0A4Y2JDK3_ARAVE</name>
<keyword evidence="2" id="KW-1185">Reference proteome</keyword>
<organism evidence="1 2">
    <name type="scientific">Araneus ventricosus</name>
    <name type="common">Orbweaver spider</name>
    <name type="synonym">Epeira ventricosa</name>
    <dbReference type="NCBI Taxonomy" id="182803"/>
    <lineage>
        <taxon>Eukaryota</taxon>
        <taxon>Metazoa</taxon>
        <taxon>Ecdysozoa</taxon>
        <taxon>Arthropoda</taxon>
        <taxon>Chelicerata</taxon>
        <taxon>Arachnida</taxon>
        <taxon>Araneae</taxon>
        <taxon>Araneomorphae</taxon>
        <taxon>Entelegynae</taxon>
        <taxon>Araneoidea</taxon>
        <taxon>Araneidae</taxon>
        <taxon>Araneus</taxon>
    </lineage>
</organism>
<dbReference type="AlphaFoldDB" id="A0A4Y2JDK3"/>
<reference evidence="1 2" key="1">
    <citation type="journal article" date="2019" name="Sci. Rep.">
        <title>Orb-weaving spider Araneus ventricosus genome elucidates the spidroin gene catalogue.</title>
        <authorList>
            <person name="Kono N."/>
            <person name="Nakamura H."/>
            <person name="Ohtoshi R."/>
            <person name="Moran D.A.P."/>
            <person name="Shinohara A."/>
            <person name="Yoshida Y."/>
            <person name="Fujiwara M."/>
            <person name="Mori M."/>
            <person name="Tomita M."/>
            <person name="Arakawa K."/>
        </authorList>
    </citation>
    <scope>NUCLEOTIDE SEQUENCE [LARGE SCALE GENOMIC DNA]</scope>
</reference>
<gene>
    <name evidence="1" type="ORF">AVEN_185938_1</name>
</gene>
<dbReference type="Proteomes" id="UP000499080">
    <property type="component" value="Unassembled WGS sequence"/>
</dbReference>
<accession>A0A4Y2JDK3</accession>